<proteinExistence type="inferred from homology"/>
<organism evidence="19 20">
    <name type="scientific">Alkalibaculum bacchi</name>
    <dbReference type="NCBI Taxonomy" id="645887"/>
    <lineage>
        <taxon>Bacteria</taxon>
        <taxon>Bacillati</taxon>
        <taxon>Bacillota</taxon>
        <taxon>Clostridia</taxon>
        <taxon>Eubacteriales</taxon>
        <taxon>Eubacteriaceae</taxon>
        <taxon>Alkalibaculum</taxon>
    </lineage>
</organism>
<evidence type="ECO:0000256" key="4">
    <source>
        <dbReference type="ARBA" id="ARBA00016961"/>
    </source>
</evidence>
<dbReference type="FunFam" id="3.30.390.30:FF:000001">
    <property type="entry name" value="Dihydrolipoyl dehydrogenase"/>
    <property type="match status" value="1"/>
</dbReference>
<dbReference type="PANTHER" id="PTHR22912">
    <property type="entry name" value="DISULFIDE OXIDOREDUCTASE"/>
    <property type="match status" value="1"/>
</dbReference>
<feature type="binding site" evidence="14">
    <location>
        <begin position="177"/>
        <end position="184"/>
    </location>
    <ligand>
        <name>NAD(+)</name>
        <dbReference type="ChEBI" id="CHEBI:57540"/>
    </ligand>
</feature>
<feature type="binding site" evidence="14">
    <location>
        <position position="47"/>
    </location>
    <ligand>
        <name>FAD</name>
        <dbReference type="ChEBI" id="CHEBI:57692"/>
    </ligand>
</feature>
<evidence type="ECO:0000256" key="15">
    <source>
        <dbReference type="PIRSR" id="PIRSR000350-4"/>
    </source>
</evidence>
<feature type="disulfide bond" description="Redox-active" evidence="15">
    <location>
        <begin position="38"/>
        <end position="43"/>
    </location>
</feature>
<dbReference type="Proteomes" id="UP000253490">
    <property type="component" value="Unassembled WGS sequence"/>
</dbReference>
<comment type="catalytic activity">
    <reaction evidence="12 16">
        <text>N(6)-[(R)-dihydrolipoyl]-L-lysyl-[protein] + NAD(+) = N(6)-[(R)-lipoyl]-L-lysyl-[protein] + NADH + H(+)</text>
        <dbReference type="Rhea" id="RHEA:15045"/>
        <dbReference type="Rhea" id="RHEA-COMP:10474"/>
        <dbReference type="Rhea" id="RHEA-COMP:10475"/>
        <dbReference type="ChEBI" id="CHEBI:15378"/>
        <dbReference type="ChEBI" id="CHEBI:57540"/>
        <dbReference type="ChEBI" id="CHEBI:57945"/>
        <dbReference type="ChEBI" id="CHEBI:83099"/>
        <dbReference type="ChEBI" id="CHEBI:83100"/>
        <dbReference type="EC" id="1.8.1.4"/>
    </reaction>
</comment>
<keyword evidence="8 16" id="KW-0560">Oxidoreductase</keyword>
<sequence length="464" mass="49770">MKIAIIGGGPGGYIAAIRAAQLGAEVSIIEKEHLGGTCLNVGCIPTKVLLHTANLVDTLKKEAKELAIEVTGIEADWSKLQKRKNKITKKLIGGIEGILKSHQIIKYIGQATFSDKNEVTVKCSNGKIEKVAFDYAIIATGSEPNVIPIPGIELQGVITSNEALSLEEVPESLLIIGGGVIGCEFASIYNSFECKVRVIETLPRIVANMDAEITNVLQNKLVKDGIEIHTNTKVKKIEKTADGLEIHTLKGEKSEVFKAEKVLLSIGRKPVTEGLGLDKIGVKTKGSAVAVNDKFQTNVRNIYAIGDCNGGVMLAHVASAQGISAVERIMKKKTSIDFKTTPYCVYTRPELASAGLTEEQAIEQGYHIEKGVFPLFANGKSMITCETEGIVKYISDKATGEILGLHIAGPRATDLIVEGALAIRLEATVEEIITTIHAHPTVGECLHEAAHGVHNNALHLPKIK</sequence>
<dbReference type="PRINTS" id="PR00411">
    <property type="entry name" value="PNDRDTASEI"/>
</dbReference>
<evidence type="ECO:0000256" key="1">
    <source>
        <dbReference type="ARBA" id="ARBA00004496"/>
    </source>
</evidence>
<feature type="binding site" evidence="14">
    <location>
        <position position="267"/>
    </location>
    <ligand>
        <name>NAD(+)</name>
        <dbReference type="ChEBI" id="CHEBI:57540"/>
    </ligand>
</feature>
<dbReference type="Pfam" id="PF02852">
    <property type="entry name" value="Pyr_redox_dim"/>
    <property type="match status" value="1"/>
</dbReference>
<dbReference type="GO" id="GO:0006103">
    <property type="term" value="P:2-oxoglutarate metabolic process"/>
    <property type="evidence" value="ECO:0007669"/>
    <property type="project" value="TreeGrafter"/>
</dbReference>
<evidence type="ECO:0000256" key="5">
    <source>
        <dbReference type="ARBA" id="ARBA00022490"/>
    </source>
</evidence>
<feature type="domain" description="FAD/NAD(P)-binding" evidence="18">
    <location>
        <begin position="1"/>
        <end position="322"/>
    </location>
</feature>
<evidence type="ECO:0000256" key="14">
    <source>
        <dbReference type="PIRSR" id="PIRSR000350-3"/>
    </source>
</evidence>
<dbReference type="InterPro" id="IPR036188">
    <property type="entry name" value="FAD/NAD-bd_sf"/>
</dbReference>
<evidence type="ECO:0000256" key="10">
    <source>
        <dbReference type="ARBA" id="ARBA00023157"/>
    </source>
</evidence>
<dbReference type="Gene3D" id="3.50.50.60">
    <property type="entry name" value="FAD/NAD(P)-binding domain"/>
    <property type="match status" value="2"/>
</dbReference>
<feature type="binding site" evidence="14">
    <location>
        <position position="200"/>
    </location>
    <ligand>
        <name>NAD(+)</name>
        <dbReference type="ChEBI" id="CHEBI:57540"/>
    </ligand>
</feature>
<dbReference type="EMBL" id="QNRX01000002">
    <property type="protein sequence ID" value="RBP68875.1"/>
    <property type="molecule type" value="Genomic_DNA"/>
</dbReference>
<feature type="active site" description="Proton acceptor" evidence="13">
    <location>
        <position position="439"/>
    </location>
</feature>
<evidence type="ECO:0000259" key="17">
    <source>
        <dbReference type="Pfam" id="PF02852"/>
    </source>
</evidence>
<dbReference type="InterPro" id="IPR001100">
    <property type="entry name" value="Pyr_nuc-diS_OxRdtase"/>
</dbReference>
<keyword evidence="6 16" id="KW-0285">Flavoprotein</keyword>
<comment type="caution">
    <text evidence="19">The sequence shown here is derived from an EMBL/GenBank/DDBJ whole genome shotgun (WGS) entry which is preliminary data.</text>
</comment>
<dbReference type="PRINTS" id="PR00368">
    <property type="entry name" value="FADPNR"/>
</dbReference>
<keyword evidence="7 14" id="KW-0274">FAD</keyword>
<dbReference type="EC" id="1.8.1.4" evidence="3 16"/>
<feature type="binding site" evidence="14">
    <location>
        <begin position="140"/>
        <end position="142"/>
    </location>
    <ligand>
        <name>FAD</name>
        <dbReference type="ChEBI" id="CHEBI:57692"/>
    </ligand>
</feature>
<dbReference type="Pfam" id="PF07992">
    <property type="entry name" value="Pyr_redox_2"/>
    <property type="match status" value="1"/>
</dbReference>
<evidence type="ECO:0000259" key="18">
    <source>
        <dbReference type="Pfam" id="PF07992"/>
    </source>
</evidence>
<reference evidence="19 20" key="1">
    <citation type="submission" date="2018-06" db="EMBL/GenBank/DDBJ databases">
        <title>Genomic Encyclopedia of Type Strains, Phase IV (KMG-IV): sequencing the most valuable type-strain genomes for metagenomic binning, comparative biology and taxonomic classification.</title>
        <authorList>
            <person name="Goeker M."/>
        </authorList>
    </citation>
    <scope>NUCLEOTIDE SEQUENCE [LARGE SCALE GENOMIC DNA]</scope>
    <source>
        <strain evidence="19 20">DSM 22112</strain>
    </source>
</reference>
<comment type="subcellular location">
    <subcellularLocation>
        <location evidence="1">Cytoplasm</location>
    </subcellularLocation>
</comment>
<evidence type="ECO:0000256" key="12">
    <source>
        <dbReference type="ARBA" id="ARBA00049187"/>
    </source>
</evidence>
<keyword evidence="20" id="KW-1185">Reference proteome</keyword>
<dbReference type="GO" id="GO:0005737">
    <property type="term" value="C:cytoplasm"/>
    <property type="evidence" value="ECO:0007669"/>
    <property type="project" value="UniProtKB-SubCell"/>
</dbReference>
<dbReference type="InterPro" id="IPR004099">
    <property type="entry name" value="Pyr_nucl-diS_OxRdtase_dimer"/>
</dbReference>
<dbReference type="OrthoDB" id="9807946at2"/>
<evidence type="ECO:0000313" key="20">
    <source>
        <dbReference type="Proteomes" id="UP000253490"/>
    </source>
</evidence>
<evidence type="ECO:0000256" key="6">
    <source>
        <dbReference type="ARBA" id="ARBA00022630"/>
    </source>
</evidence>
<comment type="similarity">
    <text evidence="2 16">Belongs to the class-I pyridine nucleotide-disulfide oxidoreductase family.</text>
</comment>
<dbReference type="InterPro" id="IPR006258">
    <property type="entry name" value="Lipoamide_DH"/>
</dbReference>
<evidence type="ECO:0000256" key="3">
    <source>
        <dbReference type="ARBA" id="ARBA00012608"/>
    </source>
</evidence>
<keyword evidence="9 14" id="KW-0520">NAD</keyword>
<evidence type="ECO:0000256" key="8">
    <source>
        <dbReference type="ARBA" id="ARBA00023002"/>
    </source>
</evidence>
<dbReference type="PANTHER" id="PTHR22912:SF217">
    <property type="entry name" value="DIHYDROLIPOYL DEHYDROGENASE"/>
    <property type="match status" value="1"/>
</dbReference>
<dbReference type="GO" id="GO:0050660">
    <property type="term" value="F:flavin adenine dinucleotide binding"/>
    <property type="evidence" value="ECO:0007669"/>
    <property type="project" value="InterPro"/>
</dbReference>
<dbReference type="InterPro" id="IPR012999">
    <property type="entry name" value="Pyr_OxRdtase_I_AS"/>
</dbReference>
<evidence type="ECO:0000256" key="11">
    <source>
        <dbReference type="ARBA" id="ARBA00023284"/>
    </source>
</evidence>
<evidence type="ECO:0000256" key="7">
    <source>
        <dbReference type="ARBA" id="ARBA00022827"/>
    </source>
</evidence>
<dbReference type="AlphaFoldDB" id="A0A366ID16"/>
<dbReference type="SUPFAM" id="SSF55424">
    <property type="entry name" value="FAD/NAD-linked reductases, dimerisation (C-terminal) domain"/>
    <property type="match status" value="1"/>
</dbReference>
<feature type="binding site" evidence="14">
    <location>
        <begin position="313"/>
        <end position="316"/>
    </location>
    <ligand>
        <name>FAD</name>
        <dbReference type="ChEBI" id="CHEBI:57692"/>
    </ligand>
</feature>
<accession>A0A366ID16</accession>
<dbReference type="InterPro" id="IPR023753">
    <property type="entry name" value="FAD/NAD-binding_dom"/>
</dbReference>
<keyword evidence="11 16" id="KW-0676">Redox-active center</keyword>
<evidence type="ECO:0000256" key="13">
    <source>
        <dbReference type="PIRSR" id="PIRSR000350-2"/>
    </source>
</evidence>
<evidence type="ECO:0000256" key="16">
    <source>
        <dbReference type="RuleBase" id="RU003692"/>
    </source>
</evidence>
<dbReference type="SUPFAM" id="SSF51905">
    <property type="entry name" value="FAD/NAD(P)-binding domain"/>
    <property type="match status" value="1"/>
</dbReference>
<evidence type="ECO:0000256" key="9">
    <source>
        <dbReference type="ARBA" id="ARBA00023027"/>
    </source>
</evidence>
<dbReference type="PIRSF" id="PIRSF000350">
    <property type="entry name" value="Mercury_reductase_MerA"/>
    <property type="match status" value="1"/>
</dbReference>
<dbReference type="InterPro" id="IPR050151">
    <property type="entry name" value="Class-I_Pyr_Nuc-Dis_Oxidored"/>
</dbReference>
<keyword evidence="14" id="KW-0547">Nucleotide-binding</keyword>
<gene>
    <name evidence="19" type="ORF">DES36_10213</name>
</gene>
<feature type="binding site" evidence="14">
    <location>
        <position position="307"/>
    </location>
    <ligand>
        <name>FAD</name>
        <dbReference type="ChEBI" id="CHEBI:57692"/>
    </ligand>
</feature>
<feature type="domain" description="Pyridine nucleotide-disulphide oxidoreductase dimerisation" evidence="17">
    <location>
        <begin position="341"/>
        <end position="450"/>
    </location>
</feature>
<dbReference type="Gene3D" id="3.30.390.30">
    <property type="match status" value="1"/>
</dbReference>
<keyword evidence="10" id="KW-1015">Disulfide bond</keyword>
<dbReference type="InterPro" id="IPR016156">
    <property type="entry name" value="FAD/NAD-linked_Rdtase_dimer_sf"/>
</dbReference>
<dbReference type="RefSeq" id="WP_113919456.1">
    <property type="nucleotide sequence ID" value="NZ_QNRX01000002.1"/>
</dbReference>
<protein>
    <recommendedName>
        <fullName evidence="4 16">Dihydrolipoyl dehydrogenase</fullName>
        <ecNumber evidence="3 16">1.8.1.4</ecNumber>
    </recommendedName>
</protein>
<dbReference type="PROSITE" id="PS00076">
    <property type="entry name" value="PYRIDINE_REDOX_1"/>
    <property type="match status" value="1"/>
</dbReference>
<comment type="miscellaneous">
    <text evidence="16">The active site is a redox-active disulfide bond.</text>
</comment>
<name>A0A366ID16_9FIRM</name>
<dbReference type="NCBIfam" id="TIGR01350">
    <property type="entry name" value="lipoamide_DH"/>
    <property type="match status" value="1"/>
</dbReference>
<dbReference type="GO" id="GO:0004148">
    <property type="term" value="F:dihydrolipoyl dehydrogenase (NADH) activity"/>
    <property type="evidence" value="ECO:0007669"/>
    <property type="project" value="UniProtKB-EC"/>
</dbReference>
<evidence type="ECO:0000256" key="2">
    <source>
        <dbReference type="ARBA" id="ARBA00007532"/>
    </source>
</evidence>
<evidence type="ECO:0000313" key="19">
    <source>
        <dbReference type="EMBL" id="RBP68875.1"/>
    </source>
</evidence>
<comment type="cofactor">
    <cofactor evidence="14 16">
        <name>FAD</name>
        <dbReference type="ChEBI" id="CHEBI:57692"/>
    </cofactor>
    <text evidence="14 16">Binds 1 FAD per subunit.</text>
</comment>
<keyword evidence="5" id="KW-0963">Cytoplasm</keyword>